<dbReference type="Proteomes" id="UP000182429">
    <property type="component" value="Unassembled WGS sequence"/>
</dbReference>
<name>A0A1H2VF07_9FIRM</name>
<evidence type="ECO:0000313" key="2">
    <source>
        <dbReference type="Proteomes" id="UP000182429"/>
    </source>
</evidence>
<organism evidence="1 2">
    <name type="scientific">Kandleria vitulina</name>
    <dbReference type="NCBI Taxonomy" id="1630"/>
    <lineage>
        <taxon>Bacteria</taxon>
        <taxon>Bacillati</taxon>
        <taxon>Bacillota</taxon>
        <taxon>Erysipelotrichia</taxon>
        <taxon>Erysipelotrichales</taxon>
        <taxon>Coprobacillaceae</taxon>
        <taxon>Kandleria</taxon>
    </lineage>
</organism>
<dbReference type="EMBL" id="FNNF01000032">
    <property type="protein sequence ID" value="SDW66459.1"/>
    <property type="molecule type" value="Genomic_DNA"/>
</dbReference>
<dbReference type="AlphaFoldDB" id="A0A1H2VF07"/>
<proteinExistence type="predicted"/>
<dbReference type="OrthoDB" id="2857727at2"/>
<accession>A0A1H2VF07</accession>
<reference evidence="1 2" key="1">
    <citation type="submission" date="2016-10" db="EMBL/GenBank/DDBJ databases">
        <authorList>
            <person name="de Groot N.N."/>
        </authorList>
    </citation>
    <scope>NUCLEOTIDE SEQUENCE [LARGE SCALE GENOMIC DNA]</scope>
    <source>
        <strain evidence="1 2">S3b</strain>
    </source>
</reference>
<protein>
    <submittedName>
        <fullName evidence="1">Uncharacterized protein</fullName>
    </submittedName>
</protein>
<gene>
    <name evidence="1" type="ORF">SAMN04487759_1321</name>
</gene>
<sequence length="95" mass="11130">MNETNIKTVNQLPSKENVKEFFMDNNKQLQLVILCEESEVFTIELVDGFSIHLANQFLRSLELTSDNSLPIYFESYTQYFQLIKACNILFTNLQK</sequence>
<evidence type="ECO:0000313" key="1">
    <source>
        <dbReference type="EMBL" id="SDW66459.1"/>
    </source>
</evidence>
<dbReference type="RefSeq" id="WP_074687005.1">
    <property type="nucleotide sequence ID" value="NZ_FNNF01000032.1"/>
</dbReference>